<dbReference type="AlphaFoldDB" id="W1PAE7"/>
<protein>
    <submittedName>
        <fullName evidence="2">Uncharacterized protein</fullName>
    </submittedName>
</protein>
<dbReference type="HOGENOM" id="CLU_2944745_0_0_1"/>
<proteinExistence type="predicted"/>
<accession>W1PAE7</accession>
<evidence type="ECO:0000313" key="3">
    <source>
        <dbReference type="Proteomes" id="UP000017836"/>
    </source>
</evidence>
<evidence type="ECO:0000256" key="1">
    <source>
        <dbReference type="SAM" id="MobiDB-lite"/>
    </source>
</evidence>
<evidence type="ECO:0000313" key="2">
    <source>
        <dbReference type="EMBL" id="ERN06867.1"/>
    </source>
</evidence>
<reference evidence="3" key="1">
    <citation type="journal article" date="2013" name="Science">
        <title>The Amborella genome and the evolution of flowering plants.</title>
        <authorList>
            <consortium name="Amborella Genome Project"/>
        </authorList>
    </citation>
    <scope>NUCLEOTIDE SEQUENCE [LARGE SCALE GENOMIC DNA]</scope>
</reference>
<dbReference type="Proteomes" id="UP000017836">
    <property type="component" value="Unassembled WGS sequence"/>
</dbReference>
<gene>
    <name evidence="2" type="ORF">AMTR_s00005p00244890</name>
</gene>
<keyword evidence="3" id="KW-1185">Reference proteome</keyword>
<dbReference type="EMBL" id="KI393866">
    <property type="protein sequence ID" value="ERN06867.1"/>
    <property type="molecule type" value="Genomic_DNA"/>
</dbReference>
<sequence>MTPRTTLHKDPRLLAKEAEYRLDYSPRSSLLTSTRWDQRLPKAPTSRPQRHNIPVLTTLV</sequence>
<dbReference type="Gramene" id="ERN06867">
    <property type="protein sequence ID" value="ERN06867"/>
    <property type="gene ID" value="AMTR_s00005p00244890"/>
</dbReference>
<organism evidence="2 3">
    <name type="scientific">Amborella trichopoda</name>
    <dbReference type="NCBI Taxonomy" id="13333"/>
    <lineage>
        <taxon>Eukaryota</taxon>
        <taxon>Viridiplantae</taxon>
        <taxon>Streptophyta</taxon>
        <taxon>Embryophyta</taxon>
        <taxon>Tracheophyta</taxon>
        <taxon>Spermatophyta</taxon>
        <taxon>Magnoliopsida</taxon>
        <taxon>Amborellales</taxon>
        <taxon>Amborellaceae</taxon>
        <taxon>Amborella</taxon>
    </lineage>
</organism>
<name>W1PAE7_AMBTC</name>
<feature type="region of interest" description="Disordered" evidence="1">
    <location>
        <begin position="35"/>
        <end position="60"/>
    </location>
</feature>